<dbReference type="EC" id="2.7.7.65" evidence="3"/>
<dbReference type="RefSeq" id="WP_311556549.1">
    <property type="nucleotide sequence ID" value="NZ_JAVREJ010000008.1"/>
</dbReference>
<protein>
    <submittedName>
        <fullName evidence="3">GGDEF domain-containing protein</fullName>
        <ecNumber evidence="3">2.7.7.65</ecNumber>
    </submittedName>
</protein>
<dbReference type="GO" id="GO:0052621">
    <property type="term" value="F:diguanylate cyclase activity"/>
    <property type="evidence" value="ECO:0007669"/>
    <property type="project" value="UniProtKB-EC"/>
</dbReference>
<feature type="transmembrane region" description="Helical" evidence="1">
    <location>
        <begin position="219"/>
        <end position="252"/>
    </location>
</feature>
<keyword evidence="1" id="KW-0472">Membrane</keyword>
<gene>
    <name evidence="3" type="ORF">RM445_13385</name>
</gene>
<dbReference type="Proteomes" id="UP001183202">
    <property type="component" value="Unassembled WGS sequence"/>
</dbReference>
<dbReference type="PANTHER" id="PTHR45138">
    <property type="entry name" value="REGULATORY COMPONENTS OF SENSORY TRANSDUCTION SYSTEM"/>
    <property type="match status" value="1"/>
</dbReference>
<dbReference type="NCBIfam" id="TIGR00254">
    <property type="entry name" value="GGDEF"/>
    <property type="match status" value="1"/>
</dbReference>
<dbReference type="InterPro" id="IPR000160">
    <property type="entry name" value="GGDEF_dom"/>
</dbReference>
<feature type="domain" description="GGDEF" evidence="2">
    <location>
        <begin position="296"/>
        <end position="439"/>
    </location>
</feature>
<accession>A0ABU2NAL1</accession>
<dbReference type="InterPro" id="IPR043128">
    <property type="entry name" value="Rev_trsase/Diguanyl_cyclase"/>
</dbReference>
<evidence type="ECO:0000313" key="4">
    <source>
        <dbReference type="Proteomes" id="UP001183202"/>
    </source>
</evidence>
<feature type="transmembrane region" description="Helical" evidence="1">
    <location>
        <begin position="138"/>
        <end position="157"/>
    </location>
</feature>
<evidence type="ECO:0000256" key="1">
    <source>
        <dbReference type="SAM" id="Phobius"/>
    </source>
</evidence>
<dbReference type="PANTHER" id="PTHR45138:SF9">
    <property type="entry name" value="DIGUANYLATE CYCLASE DGCM-RELATED"/>
    <property type="match status" value="1"/>
</dbReference>
<feature type="transmembrane region" description="Helical" evidence="1">
    <location>
        <begin position="26"/>
        <end position="49"/>
    </location>
</feature>
<comment type="caution">
    <text evidence="3">The sequence shown here is derived from an EMBL/GenBank/DDBJ whole genome shotgun (WGS) entry which is preliminary data.</text>
</comment>
<keyword evidence="3" id="KW-0548">Nucleotidyltransferase</keyword>
<dbReference type="SUPFAM" id="SSF55073">
    <property type="entry name" value="Nucleotide cyclase"/>
    <property type="match status" value="1"/>
</dbReference>
<feature type="transmembrane region" description="Helical" evidence="1">
    <location>
        <begin position="169"/>
        <end position="198"/>
    </location>
</feature>
<dbReference type="Pfam" id="PF00990">
    <property type="entry name" value="GGDEF"/>
    <property type="match status" value="1"/>
</dbReference>
<feature type="transmembrane region" description="Helical" evidence="1">
    <location>
        <begin position="61"/>
        <end position="79"/>
    </location>
</feature>
<dbReference type="CDD" id="cd01949">
    <property type="entry name" value="GGDEF"/>
    <property type="match status" value="1"/>
</dbReference>
<keyword evidence="1" id="KW-0812">Transmembrane</keyword>
<proteinExistence type="predicted"/>
<keyword evidence="3" id="KW-0808">Transferase</keyword>
<keyword evidence="1" id="KW-1133">Transmembrane helix</keyword>
<feature type="transmembrane region" description="Helical" evidence="1">
    <location>
        <begin position="99"/>
        <end position="126"/>
    </location>
</feature>
<name>A0ABU2NAL1_9PSEU</name>
<dbReference type="Gene3D" id="3.30.70.270">
    <property type="match status" value="1"/>
</dbReference>
<evidence type="ECO:0000313" key="3">
    <source>
        <dbReference type="EMBL" id="MDT0350518.1"/>
    </source>
</evidence>
<evidence type="ECO:0000259" key="2">
    <source>
        <dbReference type="PROSITE" id="PS50887"/>
    </source>
</evidence>
<dbReference type="SMART" id="SM00267">
    <property type="entry name" value="GGDEF"/>
    <property type="match status" value="1"/>
</dbReference>
<reference evidence="4" key="1">
    <citation type="submission" date="2023-07" db="EMBL/GenBank/DDBJ databases">
        <title>30 novel species of actinomycetes from the DSMZ collection.</title>
        <authorList>
            <person name="Nouioui I."/>
        </authorList>
    </citation>
    <scope>NUCLEOTIDE SEQUENCE [LARGE SCALE GENOMIC DNA]</scope>
    <source>
        <strain evidence="4">DSM 45834</strain>
    </source>
</reference>
<keyword evidence="4" id="KW-1185">Reference proteome</keyword>
<sequence length="452" mass="48258">MGRSPDRPYLRRPRVRPWLIGHWEMWQLRGSVVVAVVLVCGAAALLVGAQIVPLRATGRDVLLTAALVLLGLVHTEIASKVERMRRRVSESSYYDLSSVWTFAAALLLPPPLAAVVVVALYSHLWVRVWRPAKSRLHRNVYTAAAVVLATQAAHAVVTGSGGAPRWTDGAAGLAVLALAVVVYAVVNNVLVVGVIALQEGSGPEPHGRVRHLLGKVDDIALEIATLSLGALTAVAVVLNAWLVLLVLVPLVVLHRADMARQLEQRAATDGKTGLLNAAAWHDKAERALRRAQRQGAAAGLLILDLDHFKSVNDTYGHLAGDEVLSAVAETLRAEVREGDVVGRFGGEEFTVLLRGLEPTSAGHRQMELIAERIRERIGQLAVAVHTPDGPLTIEGISTSVGAVFDLGRTCTLQQVLGAADAALYAAKRDGRNLVRFGPPAAPTHAFPGRPQA</sequence>
<dbReference type="PROSITE" id="PS50887">
    <property type="entry name" value="GGDEF"/>
    <property type="match status" value="1"/>
</dbReference>
<dbReference type="InterPro" id="IPR029787">
    <property type="entry name" value="Nucleotide_cyclase"/>
</dbReference>
<dbReference type="InterPro" id="IPR050469">
    <property type="entry name" value="Diguanylate_Cyclase"/>
</dbReference>
<organism evidence="3 4">
    <name type="scientific">Pseudonocardia charpentierae</name>
    <dbReference type="NCBI Taxonomy" id="3075545"/>
    <lineage>
        <taxon>Bacteria</taxon>
        <taxon>Bacillati</taxon>
        <taxon>Actinomycetota</taxon>
        <taxon>Actinomycetes</taxon>
        <taxon>Pseudonocardiales</taxon>
        <taxon>Pseudonocardiaceae</taxon>
        <taxon>Pseudonocardia</taxon>
    </lineage>
</organism>
<dbReference type="EMBL" id="JAVREJ010000008">
    <property type="protein sequence ID" value="MDT0350518.1"/>
    <property type="molecule type" value="Genomic_DNA"/>
</dbReference>